<sequence>MRGKLLVIEGGDGSGKTTQAKMLVDFFHAQQMPTHYYDFPQYEQFYGKLIARYLRGEFGDIHQVSPYLACLPFALDRASVSNEMHQYLQKGYFLVANRYAPSNMAHQSSRISSKTEKIEFLRFIMTLEYQENKIPKEDLVFYLNVPWQTGMALTQKKGARPYLNGKNDILETNSQYRQLTEKAYLDLAEKYTHWITIDSFEDKRLLSPDVIHQKIVSVLRKQNVIP</sequence>
<dbReference type="GO" id="GO:0005829">
    <property type="term" value="C:cytosol"/>
    <property type="evidence" value="ECO:0007669"/>
    <property type="project" value="TreeGrafter"/>
</dbReference>
<dbReference type="EMBL" id="MGAR01000010">
    <property type="protein sequence ID" value="OGK52364.1"/>
    <property type="molecule type" value="Genomic_DNA"/>
</dbReference>
<keyword evidence="4 7" id="KW-0547">Nucleotide-binding</keyword>
<evidence type="ECO:0000259" key="8">
    <source>
        <dbReference type="Pfam" id="PF02223"/>
    </source>
</evidence>
<evidence type="ECO:0000313" key="10">
    <source>
        <dbReference type="Proteomes" id="UP000176480"/>
    </source>
</evidence>
<dbReference type="GO" id="GO:0006235">
    <property type="term" value="P:dTTP biosynthetic process"/>
    <property type="evidence" value="ECO:0007669"/>
    <property type="project" value="UniProtKB-UniRule"/>
</dbReference>
<dbReference type="PANTHER" id="PTHR10344">
    <property type="entry name" value="THYMIDYLATE KINASE"/>
    <property type="match status" value="1"/>
</dbReference>
<dbReference type="EC" id="2.7.4.9" evidence="7"/>
<dbReference type="GO" id="GO:0004550">
    <property type="term" value="F:nucleoside diphosphate kinase activity"/>
    <property type="evidence" value="ECO:0007669"/>
    <property type="project" value="TreeGrafter"/>
</dbReference>
<comment type="function">
    <text evidence="7">Phosphorylation of dTMP to form dTDP in both de novo and salvage pathways of dTTP synthesis.</text>
</comment>
<organism evidence="9 10">
    <name type="scientific">Candidatus Roizmanbacteria bacterium RIFCSPLOWO2_01_FULL_41_22</name>
    <dbReference type="NCBI Taxonomy" id="1802067"/>
    <lineage>
        <taxon>Bacteria</taxon>
        <taxon>Candidatus Roizmaniibacteriota</taxon>
    </lineage>
</organism>
<name>A0A1F7J9S7_9BACT</name>
<evidence type="ECO:0000313" key="9">
    <source>
        <dbReference type="EMBL" id="OGK52364.1"/>
    </source>
</evidence>
<comment type="similarity">
    <text evidence="1 7">Belongs to the thymidylate kinase family.</text>
</comment>
<evidence type="ECO:0000256" key="4">
    <source>
        <dbReference type="ARBA" id="ARBA00022741"/>
    </source>
</evidence>
<keyword evidence="2 7" id="KW-0808">Transferase</keyword>
<dbReference type="GO" id="GO:0005524">
    <property type="term" value="F:ATP binding"/>
    <property type="evidence" value="ECO:0007669"/>
    <property type="project" value="UniProtKB-UniRule"/>
</dbReference>
<dbReference type="HAMAP" id="MF_00165">
    <property type="entry name" value="Thymidylate_kinase"/>
    <property type="match status" value="1"/>
</dbReference>
<dbReference type="AlphaFoldDB" id="A0A1F7J9S7"/>
<dbReference type="SUPFAM" id="SSF52540">
    <property type="entry name" value="P-loop containing nucleoside triphosphate hydrolases"/>
    <property type="match status" value="1"/>
</dbReference>
<feature type="domain" description="Thymidylate kinase-like" evidence="8">
    <location>
        <begin position="8"/>
        <end position="200"/>
    </location>
</feature>
<evidence type="ECO:0000256" key="5">
    <source>
        <dbReference type="ARBA" id="ARBA00022777"/>
    </source>
</evidence>
<dbReference type="InterPro" id="IPR018094">
    <property type="entry name" value="Thymidylate_kinase"/>
</dbReference>
<evidence type="ECO:0000256" key="7">
    <source>
        <dbReference type="HAMAP-Rule" id="MF_00165"/>
    </source>
</evidence>
<dbReference type="Pfam" id="PF02223">
    <property type="entry name" value="Thymidylate_kin"/>
    <property type="match status" value="1"/>
</dbReference>
<comment type="catalytic activity">
    <reaction evidence="7">
        <text>dTMP + ATP = dTDP + ADP</text>
        <dbReference type="Rhea" id="RHEA:13517"/>
        <dbReference type="ChEBI" id="CHEBI:30616"/>
        <dbReference type="ChEBI" id="CHEBI:58369"/>
        <dbReference type="ChEBI" id="CHEBI:63528"/>
        <dbReference type="ChEBI" id="CHEBI:456216"/>
        <dbReference type="EC" id="2.7.4.9"/>
    </reaction>
</comment>
<dbReference type="GO" id="GO:0004798">
    <property type="term" value="F:dTMP kinase activity"/>
    <property type="evidence" value="ECO:0007669"/>
    <property type="project" value="UniProtKB-UniRule"/>
</dbReference>
<dbReference type="STRING" id="1802067.A2966_01705"/>
<dbReference type="Proteomes" id="UP000176480">
    <property type="component" value="Unassembled WGS sequence"/>
</dbReference>
<keyword evidence="6 7" id="KW-0067">ATP-binding</keyword>
<proteinExistence type="inferred from homology"/>
<keyword evidence="3 7" id="KW-0545">Nucleotide biosynthesis</keyword>
<dbReference type="PANTHER" id="PTHR10344:SF1">
    <property type="entry name" value="THYMIDYLATE KINASE"/>
    <property type="match status" value="1"/>
</dbReference>
<evidence type="ECO:0000256" key="6">
    <source>
        <dbReference type="ARBA" id="ARBA00022840"/>
    </source>
</evidence>
<dbReference type="CDD" id="cd01672">
    <property type="entry name" value="TMPK"/>
    <property type="match status" value="1"/>
</dbReference>
<dbReference type="GO" id="GO:0006227">
    <property type="term" value="P:dUDP biosynthetic process"/>
    <property type="evidence" value="ECO:0007669"/>
    <property type="project" value="TreeGrafter"/>
</dbReference>
<dbReference type="InterPro" id="IPR027417">
    <property type="entry name" value="P-loop_NTPase"/>
</dbReference>
<accession>A0A1F7J9S7</accession>
<evidence type="ECO:0000256" key="3">
    <source>
        <dbReference type="ARBA" id="ARBA00022727"/>
    </source>
</evidence>
<evidence type="ECO:0000256" key="2">
    <source>
        <dbReference type="ARBA" id="ARBA00022679"/>
    </source>
</evidence>
<reference evidence="9 10" key="1">
    <citation type="journal article" date="2016" name="Nat. Commun.">
        <title>Thousands of microbial genomes shed light on interconnected biogeochemical processes in an aquifer system.</title>
        <authorList>
            <person name="Anantharaman K."/>
            <person name="Brown C.T."/>
            <person name="Hug L.A."/>
            <person name="Sharon I."/>
            <person name="Castelle C.J."/>
            <person name="Probst A.J."/>
            <person name="Thomas B.C."/>
            <person name="Singh A."/>
            <person name="Wilkins M.J."/>
            <person name="Karaoz U."/>
            <person name="Brodie E.L."/>
            <person name="Williams K.H."/>
            <person name="Hubbard S.S."/>
            <person name="Banfield J.F."/>
        </authorList>
    </citation>
    <scope>NUCLEOTIDE SEQUENCE [LARGE SCALE GENOMIC DNA]</scope>
</reference>
<evidence type="ECO:0000256" key="1">
    <source>
        <dbReference type="ARBA" id="ARBA00009776"/>
    </source>
</evidence>
<comment type="caution">
    <text evidence="9">The sequence shown here is derived from an EMBL/GenBank/DDBJ whole genome shotgun (WGS) entry which is preliminary data.</text>
</comment>
<dbReference type="InterPro" id="IPR039430">
    <property type="entry name" value="Thymidylate_kin-like_dom"/>
</dbReference>
<dbReference type="Gene3D" id="3.40.50.300">
    <property type="entry name" value="P-loop containing nucleotide triphosphate hydrolases"/>
    <property type="match status" value="1"/>
</dbReference>
<protein>
    <recommendedName>
        <fullName evidence="7">Thymidylate kinase</fullName>
        <ecNumber evidence="7">2.7.4.9</ecNumber>
    </recommendedName>
    <alternativeName>
        <fullName evidence="7">dTMP kinase</fullName>
    </alternativeName>
</protein>
<feature type="binding site" evidence="7">
    <location>
        <begin position="10"/>
        <end position="17"/>
    </location>
    <ligand>
        <name>ATP</name>
        <dbReference type="ChEBI" id="CHEBI:30616"/>
    </ligand>
</feature>
<keyword evidence="5 7" id="KW-0418">Kinase</keyword>
<gene>
    <name evidence="7" type="primary">tmk</name>
    <name evidence="9" type="ORF">A2966_01705</name>
</gene>
<dbReference type="GO" id="GO:0006233">
    <property type="term" value="P:dTDP biosynthetic process"/>
    <property type="evidence" value="ECO:0007669"/>
    <property type="project" value="InterPro"/>
</dbReference>